<evidence type="ECO:0000259" key="1">
    <source>
        <dbReference type="Pfam" id="PF26618"/>
    </source>
</evidence>
<protein>
    <recommendedName>
        <fullName evidence="1">DUF8196 domain-containing protein</fullName>
    </recommendedName>
</protein>
<evidence type="ECO:0000313" key="2">
    <source>
        <dbReference type="EMBL" id="VFK20899.1"/>
    </source>
</evidence>
<dbReference type="InterPro" id="IPR011335">
    <property type="entry name" value="Restrct_endonuc-II-like"/>
</dbReference>
<reference evidence="2" key="1">
    <citation type="submission" date="2019-02" db="EMBL/GenBank/DDBJ databases">
        <authorList>
            <person name="Gruber-Vodicka R. H."/>
            <person name="Seah K. B. B."/>
        </authorList>
    </citation>
    <scope>NUCLEOTIDE SEQUENCE</scope>
    <source>
        <strain evidence="2">BECK_S313</strain>
    </source>
</reference>
<dbReference type="InterPro" id="IPR058509">
    <property type="entry name" value="DUF8196"/>
</dbReference>
<name>A0A450WV80_9GAMM</name>
<sequence>MVVHIKYRPTNFLEEAKFRCIRKNFGLSNLLARFRLELDSFVMSREINKLLDLILLWMNFGVAERYRSAIMTDKELKALVASLALSQKETDRQLKKTSREIKKISKELGSQIGGLGRKFGGFTEGMAFPSMKKILRERFHMETITPRVETSRNGHDMELDVLGYSNGEENRLVIVEVKSRLTQEGIEQMERTMTRFDDFFPEHADKRRFGIIAAVDISPEMEKQALQRGFYLARIQDELFTLNSPKSFRPRYFGVTQQRHDSQ</sequence>
<organism evidence="2">
    <name type="scientific">Candidatus Kentrum sp. LPFa</name>
    <dbReference type="NCBI Taxonomy" id="2126335"/>
    <lineage>
        <taxon>Bacteria</taxon>
        <taxon>Pseudomonadati</taxon>
        <taxon>Pseudomonadota</taxon>
        <taxon>Gammaproteobacteria</taxon>
        <taxon>Candidatus Kentrum</taxon>
    </lineage>
</organism>
<gene>
    <name evidence="2" type="ORF">BECKLPF1236B_GA0070989_12285</name>
</gene>
<dbReference type="PANTHER" id="PTHR38753">
    <property type="entry name" value="SLR1441 PROTEIN"/>
    <property type="match status" value="1"/>
</dbReference>
<dbReference type="SUPFAM" id="SSF52980">
    <property type="entry name" value="Restriction endonuclease-like"/>
    <property type="match status" value="1"/>
</dbReference>
<dbReference type="EMBL" id="CAADFK010000228">
    <property type="protein sequence ID" value="VFK20899.1"/>
    <property type="molecule type" value="Genomic_DNA"/>
</dbReference>
<proteinExistence type="predicted"/>
<dbReference type="Pfam" id="PF26618">
    <property type="entry name" value="DUF8196"/>
    <property type="match status" value="1"/>
</dbReference>
<dbReference type="PANTHER" id="PTHR38753:SF1">
    <property type="entry name" value="SLR1441 PROTEIN"/>
    <property type="match status" value="1"/>
</dbReference>
<dbReference type="AlphaFoldDB" id="A0A450WV80"/>
<accession>A0A450WV80</accession>
<feature type="domain" description="DUF8196" evidence="1">
    <location>
        <begin position="138"/>
        <end position="240"/>
    </location>
</feature>